<feature type="domain" description="VanZ-like" evidence="3">
    <location>
        <begin position="48"/>
        <end position="191"/>
    </location>
</feature>
<dbReference type="InterPro" id="IPR053150">
    <property type="entry name" value="Teicoplanin_resist-assoc"/>
</dbReference>
<feature type="transmembrane region" description="Helical" evidence="2">
    <location>
        <begin position="219"/>
        <end position="238"/>
    </location>
</feature>
<dbReference type="PIRSF" id="PIRSF031578">
    <property type="entry name" value="Uncharacterised_Vanz_RDD-cont"/>
    <property type="match status" value="1"/>
</dbReference>
<dbReference type="RefSeq" id="WP_068695692.1">
    <property type="nucleotide sequence ID" value="NZ_CP014167.1"/>
</dbReference>
<dbReference type="InterPro" id="IPR021192">
    <property type="entry name" value="UCP031578_Vanz/RDD"/>
</dbReference>
<feature type="transmembrane region" description="Helical" evidence="2">
    <location>
        <begin position="282"/>
        <end position="306"/>
    </location>
</feature>
<accession>A0A1B1MZX4</accession>
<feature type="region of interest" description="Disordered" evidence="1">
    <location>
        <begin position="361"/>
        <end position="387"/>
    </location>
</feature>
<dbReference type="KEGG" id="pyg:AWM70_09155"/>
<feature type="transmembrane region" description="Helical" evidence="2">
    <location>
        <begin position="110"/>
        <end position="132"/>
    </location>
</feature>
<dbReference type="InterPro" id="IPR006976">
    <property type="entry name" value="VanZ-like"/>
</dbReference>
<organism evidence="4 5">
    <name type="scientific">Paenibacillus yonginensis</name>
    <dbReference type="NCBI Taxonomy" id="1462996"/>
    <lineage>
        <taxon>Bacteria</taxon>
        <taxon>Bacillati</taxon>
        <taxon>Bacillota</taxon>
        <taxon>Bacilli</taxon>
        <taxon>Bacillales</taxon>
        <taxon>Paenibacillaceae</taxon>
        <taxon>Paenibacillus</taxon>
    </lineage>
</organism>
<evidence type="ECO:0000259" key="3">
    <source>
        <dbReference type="Pfam" id="PF04892"/>
    </source>
</evidence>
<keyword evidence="5" id="KW-1185">Reference proteome</keyword>
<dbReference type="Pfam" id="PF04892">
    <property type="entry name" value="VanZ"/>
    <property type="match status" value="1"/>
</dbReference>
<evidence type="ECO:0000256" key="1">
    <source>
        <dbReference type="SAM" id="MobiDB-lite"/>
    </source>
</evidence>
<keyword evidence="2" id="KW-1133">Transmembrane helix</keyword>
<dbReference type="Proteomes" id="UP000092573">
    <property type="component" value="Chromosome"/>
</dbReference>
<gene>
    <name evidence="4" type="ORF">AWM70_09155</name>
</gene>
<proteinExistence type="predicted"/>
<feature type="transmembrane region" description="Helical" evidence="2">
    <location>
        <begin position="174"/>
        <end position="191"/>
    </location>
</feature>
<keyword evidence="2" id="KW-0812">Transmembrane</keyword>
<feature type="transmembrane region" description="Helical" evidence="2">
    <location>
        <begin position="139"/>
        <end position="162"/>
    </location>
</feature>
<feature type="transmembrane region" description="Helical" evidence="2">
    <location>
        <begin position="244"/>
        <end position="261"/>
    </location>
</feature>
<name>A0A1B1MZX4_9BACL</name>
<evidence type="ECO:0000313" key="5">
    <source>
        <dbReference type="Proteomes" id="UP000092573"/>
    </source>
</evidence>
<dbReference type="PANTHER" id="PTHR36834:SF1">
    <property type="entry name" value="INTEGRAL MEMBRANE PROTEIN"/>
    <property type="match status" value="1"/>
</dbReference>
<feature type="transmembrane region" description="Helical" evidence="2">
    <location>
        <begin position="43"/>
        <end position="63"/>
    </location>
</feature>
<dbReference type="OrthoDB" id="4822551at2"/>
<dbReference type="PANTHER" id="PTHR36834">
    <property type="entry name" value="MEMBRANE PROTEIN-RELATED"/>
    <property type="match status" value="1"/>
</dbReference>
<keyword evidence="2" id="KW-0472">Membrane</keyword>
<feature type="transmembrane region" description="Helical" evidence="2">
    <location>
        <begin position="318"/>
        <end position="336"/>
    </location>
</feature>
<reference evidence="4 5" key="1">
    <citation type="submission" date="2016-01" db="EMBL/GenBank/DDBJ databases">
        <title>Complete Genome Sequence of Paenibacillus yonginensis DCY84, a novel Plant Growth-Promoting Bacteria with Elicitation of Induced Systemic Resistance.</title>
        <authorList>
            <person name="Kim Y.J."/>
            <person name="Yang D.C."/>
            <person name="Sukweenadhi J."/>
        </authorList>
    </citation>
    <scope>NUCLEOTIDE SEQUENCE [LARGE SCALE GENOMIC DNA]</scope>
    <source>
        <strain evidence="4 5">DCY84</strain>
    </source>
</reference>
<protein>
    <submittedName>
        <fullName evidence="4">Teicoplanin resistance protein VanZ</fullName>
    </submittedName>
</protein>
<dbReference type="AlphaFoldDB" id="A0A1B1MZX4"/>
<evidence type="ECO:0000256" key="2">
    <source>
        <dbReference type="SAM" id="Phobius"/>
    </source>
</evidence>
<feature type="transmembrane region" description="Helical" evidence="2">
    <location>
        <begin position="6"/>
        <end position="31"/>
    </location>
</feature>
<sequence>MSSFLFPISYAFLTFPVAALLFTLPFLVVQYRKHGYINKIRAVLLYLFLLYLMNAVYLVVLPFPASRHNLALAGGSVQAVPFHFIKDIMKETLVQPDKPSTYWHLFVERAFLQVVFNVALTVPYGMILRYYFRTRWIRCFLLSFLLSLLFEVTQLTGIYGYYDHPYRVFDVDDLITNTLGGVVGFLLAHWLTRFLPQTANLDRNVDIAAKRVSYTRRGVALFFDFFAWQLVLAALFALHLHGPSAYVVSTGLYFMLLPWITGGRTLGKWLVRIHLERVGGRLSLLSLVLRYGILYWLLAGLNLLFLRAFTEMHAVGRVAGGLGLFLMDACFLLHLIQHLIGRNPVLFYEKISRTAHKITWHPEKNPPVQGGRNQTEPDGDSNPADPV</sequence>
<evidence type="ECO:0000313" key="4">
    <source>
        <dbReference type="EMBL" id="ANS74740.1"/>
    </source>
</evidence>
<dbReference type="EMBL" id="CP014167">
    <property type="protein sequence ID" value="ANS74740.1"/>
    <property type="molecule type" value="Genomic_DNA"/>
</dbReference>